<evidence type="ECO:0000313" key="1">
    <source>
        <dbReference type="EMBL" id="GEN59736.1"/>
    </source>
</evidence>
<dbReference type="Proteomes" id="UP000321635">
    <property type="component" value="Unassembled WGS sequence"/>
</dbReference>
<sequence length="117" mass="12471">MRSDAAEALKGDDLPVFNGFPSMLHGKVAHNDIKKRLPPALQMQLGPSPDISGRIYALGGEDNFQDVPGEERKQITIDGDVVVELDLTASYLSVLPGMTGGIVSVEVAPSVRTALWA</sequence>
<dbReference type="AlphaFoldDB" id="A0A511X9V5"/>
<evidence type="ECO:0000313" key="2">
    <source>
        <dbReference type="Proteomes" id="UP000321635"/>
    </source>
</evidence>
<organism evidence="1 2">
    <name type="scientific">Acetobacter nitrogenifigens DSM 23921 = NBRC 105050</name>
    <dbReference type="NCBI Taxonomy" id="1120919"/>
    <lineage>
        <taxon>Bacteria</taxon>
        <taxon>Pseudomonadati</taxon>
        <taxon>Pseudomonadota</taxon>
        <taxon>Alphaproteobacteria</taxon>
        <taxon>Acetobacterales</taxon>
        <taxon>Acetobacteraceae</taxon>
        <taxon>Acetobacter</taxon>
    </lineage>
</organism>
<protein>
    <submittedName>
        <fullName evidence="1">Uncharacterized protein</fullName>
    </submittedName>
</protein>
<dbReference type="EMBL" id="BJYF01000008">
    <property type="protein sequence ID" value="GEN59736.1"/>
    <property type="molecule type" value="Genomic_DNA"/>
</dbReference>
<dbReference type="RefSeq" id="WP_026399239.1">
    <property type="nucleotide sequence ID" value="NZ_BAPG01000121.1"/>
</dbReference>
<name>A0A511X9V5_9PROT</name>
<proteinExistence type="predicted"/>
<gene>
    <name evidence="1" type="ORF">ANI02nite_16200</name>
</gene>
<comment type="caution">
    <text evidence="1">The sequence shown here is derived from an EMBL/GenBank/DDBJ whole genome shotgun (WGS) entry which is preliminary data.</text>
</comment>
<accession>A0A511X9V5</accession>
<reference evidence="1 2" key="1">
    <citation type="submission" date="2019-07" db="EMBL/GenBank/DDBJ databases">
        <title>Whole genome shotgun sequence of Acetobacter nitrogenifigens NBRC 105050.</title>
        <authorList>
            <person name="Hosoyama A."/>
            <person name="Uohara A."/>
            <person name="Ohji S."/>
            <person name="Ichikawa N."/>
        </authorList>
    </citation>
    <scope>NUCLEOTIDE SEQUENCE [LARGE SCALE GENOMIC DNA]</scope>
    <source>
        <strain evidence="1 2">NBRC 105050</strain>
    </source>
</reference>
<keyword evidence="2" id="KW-1185">Reference proteome</keyword>
<dbReference type="OrthoDB" id="7266513at2"/>